<dbReference type="InterPro" id="IPR004769">
    <property type="entry name" value="Pur_lyase"/>
</dbReference>
<dbReference type="Pfam" id="PF10397">
    <property type="entry name" value="ADSL_C"/>
    <property type="match status" value="1"/>
</dbReference>
<dbReference type="EC" id="4.3.2.2" evidence="3"/>
<dbReference type="Pfam" id="PF00206">
    <property type="entry name" value="Lyase_1"/>
    <property type="match status" value="1"/>
</dbReference>
<dbReference type="InterPro" id="IPR022761">
    <property type="entry name" value="Fumarate_lyase_N"/>
</dbReference>
<dbReference type="InterPro" id="IPR008948">
    <property type="entry name" value="L-Aspartase-like"/>
</dbReference>
<dbReference type="RefSeq" id="WP_224325244.1">
    <property type="nucleotide sequence ID" value="NZ_JACGBB010000005.1"/>
</dbReference>
<evidence type="ECO:0000313" key="4">
    <source>
        <dbReference type="Proteomes" id="UP000786183"/>
    </source>
</evidence>
<gene>
    <name evidence="3" type="ORF">AVCANL283_03415</name>
</gene>
<dbReference type="PRINTS" id="PR00145">
    <property type="entry name" value="ARGSUCLYASE"/>
</dbReference>
<dbReference type="PROSITE" id="PS00163">
    <property type="entry name" value="FUMARATE_LYASES"/>
    <property type="match status" value="1"/>
</dbReference>
<dbReference type="NCBIfam" id="TIGR00928">
    <property type="entry name" value="purB"/>
    <property type="match status" value="1"/>
</dbReference>
<feature type="domain" description="Adenylosuccinate lyase C-terminal" evidence="2">
    <location>
        <begin position="366"/>
        <end position="445"/>
    </location>
</feature>
<comment type="caution">
    <text evidence="3">The sequence shown here is derived from an EMBL/GenBank/DDBJ whole genome shotgun (WGS) entry which is preliminary data.</text>
</comment>
<dbReference type="Gene3D" id="1.10.40.30">
    <property type="entry name" value="Fumarase/aspartase (C-terminal domain)"/>
    <property type="match status" value="1"/>
</dbReference>
<accession>A0ABS7WQX0</accession>
<keyword evidence="1 3" id="KW-0456">Lyase</keyword>
<dbReference type="PRINTS" id="PR00149">
    <property type="entry name" value="FUMRATELYASE"/>
</dbReference>
<dbReference type="SMART" id="SM00998">
    <property type="entry name" value="ADSL_C"/>
    <property type="match status" value="1"/>
</dbReference>
<dbReference type="Gene3D" id="1.20.200.10">
    <property type="entry name" value="Fumarase/aspartase (Central domain)"/>
    <property type="match status" value="1"/>
</dbReference>
<dbReference type="PANTHER" id="PTHR43172:SF1">
    <property type="entry name" value="ADENYLOSUCCINATE LYASE"/>
    <property type="match status" value="1"/>
</dbReference>
<organism evidence="3 4">
    <name type="scientific">Campylobacter canadensis</name>
    <dbReference type="NCBI Taxonomy" id="449520"/>
    <lineage>
        <taxon>Bacteria</taxon>
        <taxon>Pseudomonadati</taxon>
        <taxon>Campylobacterota</taxon>
        <taxon>Epsilonproteobacteria</taxon>
        <taxon>Campylobacterales</taxon>
        <taxon>Campylobacteraceae</taxon>
        <taxon>Campylobacter</taxon>
    </lineage>
</organism>
<dbReference type="SUPFAM" id="SSF48557">
    <property type="entry name" value="L-aspartase-like"/>
    <property type="match status" value="1"/>
</dbReference>
<name>A0ABS7WQX0_9BACT</name>
<evidence type="ECO:0000313" key="3">
    <source>
        <dbReference type="EMBL" id="MBZ7987160.1"/>
    </source>
</evidence>
<dbReference type="InterPro" id="IPR020557">
    <property type="entry name" value="Fumarate_lyase_CS"/>
</dbReference>
<keyword evidence="4" id="KW-1185">Reference proteome</keyword>
<dbReference type="EMBL" id="JACGBB010000005">
    <property type="protein sequence ID" value="MBZ7987160.1"/>
    <property type="molecule type" value="Genomic_DNA"/>
</dbReference>
<reference evidence="3 4" key="1">
    <citation type="submission" date="2020-07" db="EMBL/GenBank/DDBJ databases">
        <title>Transfer of Campylobacter canadensis to the novel genus Avispirillum gen. nov., that also includes two novel species recovered from migratory waterfowl: Avispirillum anseris sp. nov. and Avispirillum brantae sp. nov.</title>
        <authorList>
            <person name="Miller W.G."/>
            <person name="Chapman M.H."/>
            <person name="Yee E."/>
            <person name="Inglis G.D."/>
        </authorList>
    </citation>
    <scope>NUCLEOTIDE SEQUENCE [LARGE SCALE GENOMIC DNA]</scope>
    <source>
        <strain evidence="3 4">L283</strain>
    </source>
</reference>
<dbReference type="GO" id="GO:0016829">
    <property type="term" value="F:lyase activity"/>
    <property type="evidence" value="ECO:0007669"/>
    <property type="project" value="UniProtKB-KW"/>
</dbReference>
<dbReference type="CDD" id="cd01597">
    <property type="entry name" value="pCLME"/>
    <property type="match status" value="1"/>
</dbReference>
<protein>
    <submittedName>
        <fullName evidence="3">Adenylosuccinate lyase</fullName>
        <ecNumber evidence="3">4.3.2.2</ecNumber>
    </submittedName>
</protein>
<sequence length="456" mass="51672">MSAISVFDMRLLGDSWSTKAMRDVFCEENRIQKWLDVEAALAKAQAKLNIIPQAAADEIAKKSFYKYMDMDFIFNEYKKTKHPLVPTVRALEKACENGYGEFVHFGVTTQDIMDTAFILQFKQAMQLVKSDLKIIAKSLQKLALEHKNTAMMGRTLALQALPITFGHKVAIWLDELNRHYERILECENRLYVGLIVGAVGTKASLSDKHKEVERLTIESLGLKVPYISWQPARDRLIELGYVLANINATFNKIAHQILILAHNEINEVAEPFGKGQVGSSTMPHKRNPAISENAVTVSNTLKANIAILSDIERHEHERDGQVWKMEWKLLPEIFLMLSVVLDNMKTALGGLEVKKDFMLKNLNTLQGFVLAERVMFALSEHFGKQHAHEIVYENAMKGIENNKSFKEVLLNDSRVKEILDEKAIDALLDATSYVGYAPLLVEDFLDNIKNAEILKD</sequence>
<evidence type="ECO:0000259" key="2">
    <source>
        <dbReference type="SMART" id="SM00998"/>
    </source>
</evidence>
<dbReference type="InterPro" id="IPR019468">
    <property type="entry name" value="AdenyloSucc_lyase_C"/>
</dbReference>
<evidence type="ECO:0000256" key="1">
    <source>
        <dbReference type="ARBA" id="ARBA00023239"/>
    </source>
</evidence>
<proteinExistence type="predicted"/>
<dbReference type="InterPro" id="IPR000362">
    <property type="entry name" value="Fumarate_lyase_fam"/>
</dbReference>
<dbReference type="PANTHER" id="PTHR43172">
    <property type="entry name" value="ADENYLOSUCCINATE LYASE"/>
    <property type="match status" value="1"/>
</dbReference>
<dbReference type="Proteomes" id="UP000786183">
    <property type="component" value="Unassembled WGS sequence"/>
</dbReference>